<dbReference type="PANTHER" id="PTHR45663:SF11">
    <property type="entry name" value="GEO12009P1"/>
    <property type="match status" value="1"/>
</dbReference>
<proteinExistence type="inferred from homology"/>
<dbReference type="PANTHER" id="PTHR45663">
    <property type="entry name" value="GEO12009P1"/>
    <property type="match status" value="1"/>
</dbReference>
<feature type="domain" description="Thioredoxin" evidence="3">
    <location>
        <begin position="7"/>
        <end position="85"/>
    </location>
</feature>
<evidence type="ECO:0000259" key="3">
    <source>
        <dbReference type="Pfam" id="PF00085"/>
    </source>
</evidence>
<comment type="caution">
    <text evidence="4">The sequence shown here is derived from an EMBL/GenBank/DDBJ whole genome shotgun (WGS) entry which is preliminary data.</text>
</comment>
<dbReference type="AlphaFoldDB" id="A0A8J3I2B3"/>
<evidence type="ECO:0000313" key="4">
    <source>
        <dbReference type="EMBL" id="GHO45428.1"/>
    </source>
</evidence>
<dbReference type="CDD" id="cd02947">
    <property type="entry name" value="TRX_family"/>
    <property type="match status" value="1"/>
</dbReference>
<protein>
    <recommendedName>
        <fullName evidence="3">Thioredoxin domain-containing protein</fullName>
    </recommendedName>
</protein>
<reference evidence="4" key="1">
    <citation type="submission" date="2020-10" db="EMBL/GenBank/DDBJ databases">
        <title>Taxonomic study of unclassified bacteria belonging to the class Ktedonobacteria.</title>
        <authorList>
            <person name="Yabe S."/>
            <person name="Wang C.M."/>
            <person name="Zheng Y."/>
            <person name="Sakai Y."/>
            <person name="Cavaletti L."/>
            <person name="Monciardini P."/>
            <person name="Donadio S."/>
        </authorList>
    </citation>
    <scope>NUCLEOTIDE SEQUENCE</scope>
    <source>
        <strain evidence="4">SOSP1-1</strain>
    </source>
</reference>
<evidence type="ECO:0000256" key="1">
    <source>
        <dbReference type="ARBA" id="ARBA00008987"/>
    </source>
</evidence>
<accession>A0A8J3I2B3</accession>
<dbReference type="Gene3D" id="3.40.30.10">
    <property type="entry name" value="Glutaredoxin"/>
    <property type="match status" value="1"/>
</dbReference>
<name>A0A8J3I2B3_9CHLR</name>
<dbReference type="RefSeq" id="WP_220194759.1">
    <property type="nucleotide sequence ID" value="NZ_BNJF01000001.1"/>
</dbReference>
<dbReference type="SUPFAM" id="SSF52833">
    <property type="entry name" value="Thioredoxin-like"/>
    <property type="match status" value="1"/>
</dbReference>
<keyword evidence="2" id="KW-0676">Redox-active center</keyword>
<keyword evidence="5" id="KW-1185">Reference proteome</keyword>
<gene>
    <name evidence="4" type="ORF">KSX_35910</name>
</gene>
<dbReference type="Pfam" id="PF00085">
    <property type="entry name" value="Thioredoxin"/>
    <property type="match status" value="1"/>
</dbReference>
<organism evidence="4 5">
    <name type="scientific">Ktedonospora formicarum</name>
    <dbReference type="NCBI Taxonomy" id="2778364"/>
    <lineage>
        <taxon>Bacteria</taxon>
        <taxon>Bacillati</taxon>
        <taxon>Chloroflexota</taxon>
        <taxon>Ktedonobacteria</taxon>
        <taxon>Ktedonobacterales</taxon>
        <taxon>Ktedonobacteraceae</taxon>
        <taxon>Ktedonospora</taxon>
    </lineage>
</organism>
<dbReference type="EMBL" id="BNJF01000001">
    <property type="protein sequence ID" value="GHO45428.1"/>
    <property type="molecule type" value="Genomic_DNA"/>
</dbReference>
<dbReference type="InterPro" id="IPR036249">
    <property type="entry name" value="Thioredoxin-like_sf"/>
</dbReference>
<evidence type="ECO:0000313" key="5">
    <source>
        <dbReference type="Proteomes" id="UP000612362"/>
    </source>
</evidence>
<evidence type="ECO:0000256" key="2">
    <source>
        <dbReference type="ARBA" id="ARBA00023284"/>
    </source>
</evidence>
<dbReference type="Proteomes" id="UP000612362">
    <property type="component" value="Unassembled WGS sequence"/>
</dbReference>
<dbReference type="GO" id="GO:0015035">
    <property type="term" value="F:protein-disulfide reductase activity"/>
    <property type="evidence" value="ECO:0007669"/>
    <property type="project" value="TreeGrafter"/>
</dbReference>
<sequence length="94" mass="10589">MADSYYDVTNEDFADKVLQAPQLVVVFFAAEKSNSCQIQEPEFVAISKEYQDRASFAKVNVEKEENLTRQWNIDGIPTLVFFKGAMSSTASKVL</sequence>
<comment type="similarity">
    <text evidence="1">Belongs to the thioredoxin family.</text>
</comment>
<dbReference type="GO" id="GO:0005737">
    <property type="term" value="C:cytoplasm"/>
    <property type="evidence" value="ECO:0007669"/>
    <property type="project" value="TreeGrafter"/>
</dbReference>
<dbReference type="InterPro" id="IPR013766">
    <property type="entry name" value="Thioredoxin_domain"/>
</dbReference>